<name>A0A7W7SMP2_9ACTN</name>
<keyword evidence="2" id="KW-0808">Transferase</keyword>
<comment type="caution">
    <text evidence="2">The sequence shown here is derived from an EMBL/GenBank/DDBJ whole genome shotgun (WGS) entry which is preliminary data.</text>
</comment>
<accession>A0A7W7SMP2</accession>
<feature type="domain" description="N-acetyltransferase" evidence="1">
    <location>
        <begin position="124"/>
        <end position="179"/>
    </location>
</feature>
<protein>
    <submittedName>
        <fullName evidence="2">GNAT superfamily N-acetyltransferase</fullName>
    </submittedName>
</protein>
<evidence type="ECO:0000313" key="2">
    <source>
        <dbReference type="EMBL" id="MBB4956415.1"/>
    </source>
</evidence>
<dbReference type="InterPro" id="IPR052523">
    <property type="entry name" value="Trichothecene_AcTrans"/>
</dbReference>
<organism evidence="2 3">
    <name type="scientific">Micromonospora polyrhachis</name>
    <dbReference type="NCBI Taxonomy" id="1282883"/>
    <lineage>
        <taxon>Bacteria</taxon>
        <taxon>Bacillati</taxon>
        <taxon>Actinomycetota</taxon>
        <taxon>Actinomycetes</taxon>
        <taxon>Micromonosporales</taxon>
        <taxon>Micromonosporaceae</taxon>
        <taxon>Micromonospora</taxon>
    </lineage>
</organism>
<dbReference type="Proteomes" id="UP000578819">
    <property type="component" value="Unassembled WGS sequence"/>
</dbReference>
<keyword evidence="3" id="KW-1185">Reference proteome</keyword>
<dbReference type="PANTHER" id="PTHR42791">
    <property type="entry name" value="GNAT FAMILY ACETYLTRANSFERASE"/>
    <property type="match status" value="1"/>
</dbReference>
<gene>
    <name evidence="2" type="ORF">FHR38_000148</name>
</gene>
<proteinExistence type="predicted"/>
<dbReference type="InterPro" id="IPR000182">
    <property type="entry name" value="GNAT_dom"/>
</dbReference>
<dbReference type="InterPro" id="IPR016181">
    <property type="entry name" value="Acyl_CoA_acyltransferase"/>
</dbReference>
<dbReference type="PANTHER" id="PTHR42791:SF1">
    <property type="entry name" value="N-ACETYLTRANSFERASE DOMAIN-CONTAINING PROTEIN"/>
    <property type="match status" value="1"/>
</dbReference>
<dbReference type="AlphaFoldDB" id="A0A7W7SMP2"/>
<dbReference type="GO" id="GO:0016740">
    <property type="term" value="F:transferase activity"/>
    <property type="evidence" value="ECO:0007669"/>
    <property type="project" value="UniProtKB-KW"/>
</dbReference>
<dbReference type="Pfam" id="PF13508">
    <property type="entry name" value="Acetyltransf_7"/>
    <property type="match status" value="1"/>
</dbReference>
<dbReference type="EMBL" id="JACHJW010000001">
    <property type="protein sequence ID" value="MBB4956415.1"/>
    <property type="molecule type" value="Genomic_DNA"/>
</dbReference>
<dbReference type="SUPFAM" id="SSF55729">
    <property type="entry name" value="Acyl-CoA N-acyltransferases (Nat)"/>
    <property type="match status" value="1"/>
</dbReference>
<reference evidence="2 3" key="1">
    <citation type="submission" date="2020-08" db="EMBL/GenBank/DDBJ databases">
        <title>Sequencing the genomes of 1000 actinobacteria strains.</title>
        <authorList>
            <person name="Klenk H.-P."/>
        </authorList>
    </citation>
    <scope>NUCLEOTIDE SEQUENCE [LARGE SCALE GENOMIC DNA]</scope>
    <source>
        <strain evidence="2 3">DSM 45886</strain>
    </source>
</reference>
<dbReference type="RefSeq" id="WP_184531857.1">
    <property type="nucleotide sequence ID" value="NZ_JACHJW010000001.1"/>
</dbReference>
<dbReference type="Gene3D" id="3.40.630.30">
    <property type="match status" value="1"/>
</dbReference>
<dbReference type="CDD" id="cd04301">
    <property type="entry name" value="NAT_SF"/>
    <property type="match status" value="1"/>
</dbReference>
<evidence type="ECO:0000313" key="3">
    <source>
        <dbReference type="Proteomes" id="UP000578819"/>
    </source>
</evidence>
<sequence>MVSAHAPVVRRARYAEVATIAALVTEAAHDLPLADWLVPDQQQRPTVLAEAIRIWVEHALFFGEVDILADTDRPIGAGVWFHRYRQIPPPAAYEARLAAACSEHIERFTTLGRLLDGQRPEIGHEHLALLAIHPDHRGTGIATRLLDHHHSRIDRYGTAAYTEAFSDAHRDVLSHHGYQARPPLHLTRRHTIHPMWRPGRTPQVDS</sequence>
<evidence type="ECO:0000259" key="1">
    <source>
        <dbReference type="Pfam" id="PF13508"/>
    </source>
</evidence>